<dbReference type="AlphaFoldDB" id="A0A6G3WZ16"/>
<dbReference type="PANTHER" id="PTHR45398">
    <property type="match status" value="1"/>
</dbReference>
<dbReference type="InterPro" id="IPR023213">
    <property type="entry name" value="CAT-like_dom_sf"/>
</dbReference>
<comment type="caution">
    <text evidence="2">The sequence shown here is derived from an EMBL/GenBank/DDBJ whole genome shotgun (WGS) entry which is preliminary data.</text>
</comment>
<sequence>LGADRYVLLIVMHHIAGDGMSMAPLARDLAEAYAARLEGRAPGWAPLPIQYADYTLWQREVLGSETETDSEIARQLEYWRTTLAGLPEELRLPTDRPRPPVASHKGATVPFAVPAELHRRMAELARRTR</sequence>
<feature type="domain" description="Condensation" evidence="1">
    <location>
        <begin position="3"/>
        <end position="127"/>
    </location>
</feature>
<dbReference type="Gene3D" id="3.30.559.30">
    <property type="entry name" value="Nonribosomal peptide synthetase, condensation domain"/>
    <property type="match status" value="1"/>
</dbReference>
<dbReference type="EMBL" id="JAAGMN010003170">
    <property type="protein sequence ID" value="NEE10776.1"/>
    <property type="molecule type" value="Genomic_DNA"/>
</dbReference>
<feature type="non-terminal residue" evidence="2">
    <location>
        <position position="129"/>
    </location>
</feature>
<feature type="non-terminal residue" evidence="2">
    <location>
        <position position="1"/>
    </location>
</feature>
<dbReference type="PANTHER" id="PTHR45398:SF1">
    <property type="entry name" value="ENZYME, PUTATIVE (JCVI)-RELATED"/>
    <property type="match status" value="1"/>
</dbReference>
<organism evidence="2">
    <name type="scientific">Streptomyces sp. SID7499</name>
    <dbReference type="NCBI Taxonomy" id="2706086"/>
    <lineage>
        <taxon>Bacteria</taxon>
        <taxon>Bacillati</taxon>
        <taxon>Actinomycetota</taxon>
        <taxon>Actinomycetes</taxon>
        <taxon>Kitasatosporales</taxon>
        <taxon>Streptomycetaceae</taxon>
        <taxon>Streptomyces</taxon>
    </lineage>
</organism>
<evidence type="ECO:0000313" key="2">
    <source>
        <dbReference type="EMBL" id="NEE10776.1"/>
    </source>
</evidence>
<gene>
    <name evidence="2" type="ORF">G3M58_30500</name>
</gene>
<dbReference type="Gene3D" id="3.30.559.10">
    <property type="entry name" value="Chloramphenicol acetyltransferase-like domain"/>
    <property type="match status" value="1"/>
</dbReference>
<dbReference type="InterPro" id="IPR001242">
    <property type="entry name" value="Condensation_dom"/>
</dbReference>
<protein>
    <recommendedName>
        <fullName evidence="1">Condensation domain-containing protein</fullName>
    </recommendedName>
</protein>
<reference evidence="2" key="1">
    <citation type="submission" date="2020-01" db="EMBL/GenBank/DDBJ databases">
        <title>Insect and environment-associated Actinomycetes.</title>
        <authorList>
            <person name="Currrie C."/>
            <person name="Chevrette M."/>
            <person name="Carlson C."/>
            <person name="Stubbendieck R."/>
            <person name="Wendt-Pienkowski E."/>
        </authorList>
    </citation>
    <scope>NUCLEOTIDE SEQUENCE</scope>
    <source>
        <strain evidence="2">SID7499</strain>
    </source>
</reference>
<accession>A0A6G3WZ16</accession>
<evidence type="ECO:0000259" key="1">
    <source>
        <dbReference type="Pfam" id="PF00668"/>
    </source>
</evidence>
<dbReference type="SUPFAM" id="SSF52777">
    <property type="entry name" value="CoA-dependent acyltransferases"/>
    <property type="match status" value="2"/>
</dbReference>
<dbReference type="Pfam" id="PF00668">
    <property type="entry name" value="Condensation"/>
    <property type="match status" value="1"/>
</dbReference>
<proteinExistence type="predicted"/>
<name>A0A6G3WZ16_9ACTN</name>
<dbReference type="GO" id="GO:0008610">
    <property type="term" value="P:lipid biosynthetic process"/>
    <property type="evidence" value="ECO:0007669"/>
    <property type="project" value="UniProtKB-ARBA"/>
</dbReference>
<dbReference type="GO" id="GO:0003824">
    <property type="term" value="F:catalytic activity"/>
    <property type="evidence" value="ECO:0007669"/>
    <property type="project" value="InterPro"/>
</dbReference>